<reference evidence="1 2" key="1">
    <citation type="submission" date="2018-01" db="EMBL/GenBank/DDBJ databases">
        <title>Draft genome sequence of Paucibacter aquatile CR182 isolated from freshwater of the Nakdong River.</title>
        <authorList>
            <person name="Choi A."/>
            <person name="Chung E.J."/>
        </authorList>
    </citation>
    <scope>NUCLEOTIDE SEQUENCE [LARGE SCALE GENOMIC DNA]</scope>
    <source>
        <strain evidence="1 2">CR182</strain>
    </source>
</reference>
<proteinExistence type="predicted"/>
<organism evidence="1 2">
    <name type="scientific">Kinneretia aquatilis</name>
    <dbReference type="NCBI Taxonomy" id="2070761"/>
    <lineage>
        <taxon>Bacteria</taxon>
        <taxon>Pseudomonadati</taxon>
        <taxon>Pseudomonadota</taxon>
        <taxon>Betaproteobacteria</taxon>
        <taxon>Burkholderiales</taxon>
        <taxon>Sphaerotilaceae</taxon>
        <taxon>Roseateles</taxon>
    </lineage>
</organism>
<protein>
    <submittedName>
        <fullName evidence="1">Uncharacterized protein</fullName>
    </submittedName>
</protein>
<dbReference type="Proteomes" id="UP000235916">
    <property type="component" value="Unassembled WGS sequence"/>
</dbReference>
<evidence type="ECO:0000313" key="2">
    <source>
        <dbReference type="Proteomes" id="UP000235916"/>
    </source>
</evidence>
<name>A0A2N8L0K0_9BURK</name>
<keyword evidence="2" id="KW-1185">Reference proteome</keyword>
<sequence length="73" mass="8241">MVTEMIDRFIPQIEAAQTQGAVVLLKWDGERPNVRGTVVITRQDTDYVWRKDCDDVAAGLAEALHDYEAKHAL</sequence>
<accession>A0A2N8L0K0</accession>
<dbReference type="AlphaFoldDB" id="A0A2N8L0K0"/>
<evidence type="ECO:0000313" key="1">
    <source>
        <dbReference type="EMBL" id="PND39238.1"/>
    </source>
</evidence>
<comment type="caution">
    <text evidence="1">The sequence shown here is derived from an EMBL/GenBank/DDBJ whole genome shotgun (WGS) entry which is preliminary data.</text>
</comment>
<dbReference type="EMBL" id="POSP01000003">
    <property type="protein sequence ID" value="PND39238.1"/>
    <property type="molecule type" value="Genomic_DNA"/>
</dbReference>
<gene>
    <name evidence="1" type="ORF">C1O66_18030</name>
</gene>